<dbReference type="EMBL" id="JBEPIJ010000008">
    <property type="protein sequence ID" value="MES0874126.1"/>
    <property type="molecule type" value="Genomic_DNA"/>
</dbReference>
<dbReference type="PROSITE" id="PS51471">
    <property type="entry name" value="FE2OG_OXY"/>
    <property type="match status" value="1"/>
</dbReference>
<evidence type="ECO:0000256" key="6">
    <source>
        <dbReference type="ARBA" id="ARBA00023004"/>
    </source>
</evidence>
<keyword evidence="10" id="KW-1185">Reference proteome</keyword>
<accession>A0ABV2AB51</accession>
<feature type="binding site" evidence="7">
    <location>
        <position position="168"/>
    </location>
    <ligand>
        <name>2-oxoglutarate</name>
        <dbReference type="ChEBI" id="CHEBI:16810"/>
    </ligand>
</feature>
<keyword evidence="4 7" id="KW-0223">Dioxygenase</keyword>
<keyword evidence="2 7" id="KW-0479">Metal-binding</keyword>
<dbReference type="PANTHER" id="PTHR41536:SF1">
    <property type="entry name" value="PKHD-TYPE HYDROXYLASE YBIX"/>
    <property type="match status" value="1"/>
</dbReference>
<name>A0ABV2AB51_9GAMM</name>
<dbReference type="InterPro" id="IPR006620">
    <property type="entry name" value="Pro_4_hyd_alph"/>
</dbReference>
<dbReference type="NCBIfam" id="NF003974">
    <property type="entry name" value="PRK05467.1-3"/>
    <property type="match status" value="1"/>
</dbReference>
<dbReference type="InterPro" id="IPR005123">
    <property type="entry name" value="Oxoglu/Fe-dep_dioxygenase_dom"/>
</dbReference>
<dbReference type="InterPro" id="IPR023550">
    <property type="entry name" value="PKHD_hydroxylase"/>
</dbReference>
<keyword evidence="5 7" id="KW-0560">Oxidoreductase</keyword>
<protein>
    <submittedName>
        <fullName evidence="9">Fe2+-dependent dioxygenase</fullName>
    </submittedName>
</protein>
<sequence>MVVTFEGILRTDELAAIRRQLAAADWAIGISAGAQAVLVKNNQQLPESAPQLRELRLIVMRALNRSPELLSAALPNKILPPNFNRYSGAHNAYGVHADATLRSLPDGSWLRTDISATLFLSDPADYDGGELEIEDLFGRHLIKLAAGSLVIYPSGSLHQVRAVTRGERLACYFFMQSVVKSSEQRRLLYEMDCALRRLRAQLGDAQPDLVRLTALYNNLIRCWSDC</sequence>
<evidence type="ECO:0000256" key="4">
    <source>
        <dbReference type="ARBA" id="ARBA00022964"/>
    </source>
</evidence>
<dbReference type="Gene3D" id="2.60.120.620">
    <property type="entry name" value="q2cbj1_9rhob like domain"/>
    <property type="match status" value="1"/>
</dbReference>
<dbReference type="InterPro" id="IPR041097">
    <property type="entry name" value="PKHD_C"/>
</dbReference>
<keyword evidence="3 7" id="KW-0847">Vitamin C</keyword>
<evidence type="ECO:0000256" key="3">
    <source>
        <dbReference type="ARBA" id="ARBA00022896"/>
    </source>
</evidence>
<proteinExistence type="inferred from homology"/>
<dbReference type="HAMAP" id="MF_00657">
    <property type="entry name" value="Hydroxyl_YbiX"/>
    <property type="match status" value="1"/>
</dbReference>
<evidence type="ECO:0000313" key="10">
    <source>
        <dbReference type="Proteomes" id="UP001465331"/>
    </source>
</evidence>
<dbReference type="Proteomes" id="UP001465331">
    <property type="component" value="Unassembled WGS sequence"/>
</dbReference>
<evidence type="ECO:0000313" key="9">
    <source>
        <dbReference type="EMBL" id="MES0874126.1"/>
    </source>
</evidence>
<evidence type="ECO:0000256" key="5">
    <source>
        <dbReference type="ARBA" id="ARBA00023002"/>
    </source>
</evidence>
<reference evidence="9 10" key="1">
    <citation type="submission" date="2024-06" db="EMBL/GenBank/DDBJ databases">
        <authorList>
            <person name="Li Z."/>
            <person name="Jiang Y."/>
        </authorList>
    </citation>
    <scope>NUCLEOTIDE SEQUENCE [LARGE SCALE GENOMIC DNA]</scope>
    <source>
        <strain evidence="9 10">HSW-8</strain>
    </source>
</reference>
<evidence type="ECO:0000256" key="7">
    <source>
        <dbReference type="HAMAP-Rule" id="MF_00657"/>
    </source>
</evidence>
<dbReference type="Gene3D" id="4.10.860.20">
    <property type="entry name" value="Rabenosyn, Rab binding domain"/>
    <property type="match status" value="1"/>
</dbReference>
<dbReference type="Pfam" id="PF18331">
    <property type="entry name" value="PKHD_C"/>
    <property type="match status" value="1"/>
</dbReference>
<evidence type="ECO:0000256" key="1">
    <source>
        <dbReference type="ARBA" id="ARBA00001961"/>
    </source>
</evidence>
<comment type="caution">
    <text evidence="9">The sequence shown here is derived from an EMBL/GenBank/DDBJ whole genome shotgun (WGS) entry which is preliminary data.</text>
</comment>
<dbReference type="PANTHER" id="PTHR41536">
    <property type="entry name" value="PKHD-TYPE HYDROXYLASE YBIX"/>
    <property type="match status" value="1"/>
</dbReference>
<feature type="domain" description="Fe2OG dioxygenase" evidence="8">
    <location>
        <begin position="77"/>
        <end position="177"/>
    </location>
</feature>
<evidence type="ECO:0000256" key="2">
    <source>
        <dbReference type="ARBA" id="ARBA00022723"/>
    </source>
</evidence>
<dbReference type="GO" id="GO:0051213">
    <property type="term" value="F:dioxygenase activity"/>
    <property type="evidence" value="ECO:0007669"/>
    <property type="project" value="UniProtKB-KW"/>
</dbReference>
<keyword evidence="6 7" id="KW-0408">Iron</keyword>
<comment type="cofactor">
    <cofactor evidence="7">
        <name>Fe(2+)</name>
        <dbReference type="ChEBI" id="CHEBI:29033"/>
    </cofactor>
    <text evidence="7">Binds 1 Fe(2+) ion per subunit.</text>
</comment>
<feature type="binding site" evidence="7">
    <location>
        <position position="158"/>
    </location>
    <ligand>
        <name>Fe cation</name>
        <dbReference type="ChEBI" id="CHEBI:24875"/>
    </ligand>
</feature>
<evidence type="ECO:0000259" key="8">
    <source>
        <dbReference type="PROSITE" id="PS51471"/>
    </source>
</evidence>
<organism evidence="9 10">
    <name type="scientific">Sinimarinibacterium thermocellulolyticum</name>
    <dbReference type="NCBI Taxonomy" id="3170016"/>
    <lineage>
        <taxon>Bacteria</taxon>
        <taxon>Pseudomonadati</taxon>
        <taxon>Pseudomonadota</taxon>
        <taxon>Gammaproteobacteria</taxon>
        <taxon>Nevskiales</taxon>
        <taxon>Nevskiaceae</taxon>
        <taxon>Sinimarinibacterium</taxon>
    </lineage>
</organism>
<comment type="cofactor">
    <cofactor evidence="1 7">
        <name>L-ascorbate</name>
        <dbReference type="ChEBI" id="CHEBI:38290"/>
    </cofactor>
</comment>
<dbReference type="InterPro" id="IPR044862">
    <property type="entry name" value="Pro_4_hyd_alph_FE2OG_OXY"/>
</dbReference>
<feature type="binding site" evidence="7">
    <location>
        <position position="96"/>
    </location>
    <ligand>
        <name>Fe cation</name>
        <dbReference type="ChEBI" id="CHEBI:24875"/>
    </ligand>
</feature>
<feature type="binding site" evidence="7">
    <location>
        <position position="98"/>
    </location>
    <ligand>
        <name>Fe cation</name>
        <dbReference type="ChEBI" id="CHEBI:24875"/>
    </ligand>
</feature>
<gene>
    <name evidence="9" type="ORF">ABSH63_08935</name>
</gene>
<dbReference type="RefSeq" id="WP_352889119.1">
    <property type="nucleotide sequence ID" value="NZ_JBEPIJ010000008.1"/>
</dbReference>
<dbReference type="SMART" id="SM00702">
    <property type="entry name" value="P4Hc"/>
    <property type="match status" value="1"/>
</dbReference>
<dbReference type="NCBIfam" id="NF003975">
    <property type="entry name" value="PRK05467.1-4"/>
    <property type="match status" value="1"/>
</dbReference>
<dbReference type="Pfam" id="PF13640">
    <property type="entry name" value="2OG-FeII_Oxy_3"/>
    <property type="match status" value="1"/>
</dbReference>